<comment type="caution">
    <text evidence="2">The sequence shown here is derived from an EMBL/GenBank/DDBJ whole genome shotgun (WGS) entry which is preliminary data.</text>
</comment>
<accession>A0A9X1L5A9</accession>
<protein>
    <submittedName>
        <fullName evidence="2">Uncharacterized protein</fullName>
    </submittedName>
</protein>
<evidence type="ECO:0000313" key="3">
    <source>
        <dbReference type="Proteomes" id="UP001139286"/>
    </source>
</evidence>
<keyword evidence="3" id="KW-1185">Reference proteome</keyword>
<keyword evidence="1" id="KW-0472">Membrane</keyword>
<dbReference type="RefSeq" id="WP_226696380.1">
    <property type="nucleotide sequence ID" value="NZ_JAJAPX010000005.1"/>
</dbReference>
<dbReference type="Proteomes" id="UP001139286">
    <property type="component" value="Unassembled WGS sequence"/>
</dbReference>
<proteinExistence type="predicted"/>
<feature type="transmembrane region" description="Helical" evidence="1">
    <location>
        <begin position="135"/>
        <end position="159"/>
    </location>
</feature>
<sequence>MKDFLLEHYLTISLSVEFLSAIIGLLFYKKYKSTVAKYFLWFLVYLSVCDFISTYVYYVRNDGFFSFLEGTVLVSNYWWSTIFWKIGAIIFFAFYFYKIIKSKQLKAIIKYSGIIFFLFSVVYVLTHWGDFFKRYFPIIDVIGAFIIFLCTIFYFFEVLQSDRILTFNKSLNFYISSAIFIWWLIVTPIVFYDIYNSNRDWDFIFLKWEIYLFANLCMYLTFSFAIIYCKPDIID</sequence>
<evidence type="ECO:0000313" key="2">
    <source>
        <dbReference type="EMBL" id="MCB4808985.1"/>
    </source>
</evidence>
<gene>
    <name evidence="2" type="ORF">LG651_12070</name>
</gene>
<keyword evidence="1" id="KW-0812">Transmembrane</keyword>
<name>A0A9X1L5A9_9FLAO</name>
<feature type="transmembrane region" description="Helical" evidence="1">
    <location>
        <begin position="171"/>
        <end position="190"/>
    </location>
</feature>
<feature type="transmembrane region" description="Helical" evidence="1">
    <location>
        <begin position="78"/>
        <end position="97"/>
    </location>
</feature>
<dbReference type="EMBL" id="JAJAPX010000005">
    <property type="protein sequence ID" value="MCB4808985.1"/>
    <property type="molecule type" value="Genomic_DNA"/>
</dbReference>
<evidence type="ECO:0000256" key="1">
    <source>
        <dbReference type="SAM" id="Phobius"/>
    </source>
</evidence>
<feature type="transmembrane region" description="Helical" evidence="1">
    <location>
        <begin position="210"/>
        <end position="229"/>
    </location>
</feature>
<reference evidence="2" key="1">
    <citation type="submission" date="2021-10" db="EMBL/GenBank/DDBJ databases">
        <title>Tamlana sargassums sp. nov., and Tamlana laminarinivorans sp. nov., two new bacteria isolated from the brown alga.</title>
        <authorList>
            <person name="Li J."/>
        </authorList>
    </citation>
    <scope>NUCLEOTIDE SEQUENCE</scope>
    <source>
        <strain evidence="2">62-3</strain>
    </source>
</reference>
<feature type="transmembrane region" description="Helical" evidence="1">
    <location>
        <begin position="39"/>
        <end position="58"/>
    </location>
</feature>
<dbReference type="AlphaFoldDB" id="A0A9X1L5A9"/>
<feature type="transmembrane region" description="Helical" evidence="1">
    <location>
        <begin position="109"/>
        <end position="129"/>
    </location>
</feature>
<keyword evidence="1" id="KW-1133">Transmembrane helix</keyword>
<feature type="transmembrane region" description="Helical" evidence="1">
    <location>
        <begin position="6"/>
        <end position="27"/>
    </location>
</feature>
<organism evidence="2 3">
    <name type="scientific">Neotamlana sargassicola</name>
    <dbReference type="NCBI Taxonomy" id="2883125"/>
    <lineage>
        <taxon>Bacteria</taxon>
        <taxon>Pseudomonadati</taxon>
        <taxon>Bacteroidota</taxon>
        <taxon>Flavobacteriia</taxon>
        <taxon>Flavobacteriales</taxon>
        <taxon>Flavobacteriaceae</taxon>
        <taxon>Neotamlana</taxon>
    </lineage>
</organism>